<dbReference type="Pfam" id="PF21743">
    <property type="entry name" value="PTM_DIR17_Tudor"/>
    <property type="match status" value="1"/>
</dbReference>
<dbReference type="OrthoDB" id="168165at2759"/>
<accession>A0A200QHH0</accession>
<comment type="caution">
    <text evidence="3">The sequence shown here is derived from an EMBL/GenBank/DDBJ whole genome shotgun (WGS) entry which is preliminary data.</text>
</comment>
<evidence type="ECO:0000259" key="2">
    <source>
        <dbReference type="SMART" id="SM00333"/>
    </source>
</evidence>
<dbReference type="Proteomes" id="UP000195402">
    <property type="component" value="Unassembled WGS sequence"/>
</dbReference>
<dbReference type="SMART" id="SM00333">
    <property type="entry name" value="TUDOR"/>
    <property type="match status" value="1"/>
</dbReference>
<organism evidence="3 4">
    <name type="scientific">Macleaya cordata</name>
    <name type="common">Five-seeded plume-poppy</name>
    <name type="synonym">Bocconia cordata</name>
    <dbReference type="NCBI Taxonomy" id="56857"/>
    <lineage>
        <taxon>Eukaryota</taxon>
        <taxon>Viridiplantae</taxon>
        <taxon>Streptophyta</taxon>
        <taxon>Embryophyta</taxon>
        <taxon>Tracheophyta</taxon>
        <taxon>Spermatophyta</taxon>
        <taxon>Magnoliopsida</taxon>
        <taxon>Ranunculales</taxon>
        <taxon>Papaveraceae</taxon>
        <taxon>Papaveroideae</taxon>
        <taxon>Macleaya</taxon>
    </lineage>
</organism>
<dbReference type="InterPro" id="IPR047365">
    <property type="entry name" value="Tudor_AtPTM-like"/>
</dbReference>
<proteinExistence type="predicted"/>
<dbReference type="EMBL" id="MVGT01002043">
    <property type="protein sequence ID" value="OVA09958.1"/>
    <property type="molecule type" value="Genomic_DNA"/>
</dbReference>
<sequence length="204" mass="22749">METTCKELELGASSTSVYEIPGEPAIVINGMPNVVPSESSVPYFDTASDGELKRNVGFGEWLEGREVRKLFGEQFYSGTVTKYDRETGWYRVVYEDGDSEDLEWNELEEILLPLDIAIPLNALALKILKKSERSTHKKADTASTSRKSGGVGSKRKTMEGLHEITVTELQNEGQTNTNFWPGSTNQIELKESTLKHDHCTVSKT</sequence>
<feature type="domain" description="Tudor" evidence="2">
    <location>
        <begin position="59"/>
        <end position="115"/>
    </location>
</feature>
<evidence type="ECO:0000256" key="1">
    <source>
        <dbReference type="SAM" id="MobiDB-lite"/>
    </source>
</evidence>
<feature type="region of interest" description="Disordered" evidence="1">
    <location>
        <begin position="135"/>
        <end position="157"/>
    </location>
</feature>
<name>A0A200QHH0_MACCD</name>
<gene>
    <name evidence="3" type="ORF">BVC80_1751g123</name>
</gene>
<reference evidence="3 4" key="1">
    <citation type="journal article" date="2017" name="Mol. Plant">
        <title>The Genome of Medicinal Plant Macleaya cordata Provides New Insights into Benzylisoquinoline Alkaloids Metabolism.</title>
        <authorList>
            <person name="Liu X."/>
            <person name="Liu Y."/>
            <person name="Huang P."/>
            <person name="Ma Y."/>
            <person name="Qing Z."/>
            <person name="Tang Q."/>
            <person name="Cao H."/>
            <person name="Cheng P."/>
            <person name="Zheng Y."/>
            <person name="Yuan Z."/>
            <person name="Zhou Y."/>
            <person name="Liu J."/>
            <person name="Tang Z."/>
            <person name="Zhuo Y."/>
            <person name="Zhang Y."/>
            <person name="Yu L."/>
            <person name="Huang J."/>
            <person name="Yang P."/>
            <person name="Peng Q."/>
            <person name="Zhang J."/>
            <person name="Jiang W."/>
            <person name="Zhang Z."/>
            <person name="Lin K."/>
            <person name="Ro D.K."/>
            <person name="Chen X."/>
            <person name="Xiong X."/>
            <person name="Shang Y."/>
            <person name="Huang S."/>
            <person name="Zeng J."/>
        </authorList>
    </citation>
    <scope>NUCLEOTIDE SEQUENCE [LARGE SCALE GENOMIC DNA]</scope>
    <source>
        <strain evidence="4">cv. BLH2017</strain>
        <tissue evidence="3">Root</tissue>
    </source>
</reference>
<dbReference type="OMA" id="FEDLDWH"/>
<dbReference type="PANTHER" id="PTHR37384:SF1">
    <property type="entry name" value="OS01G0835600 PROTEIN"/>
    <property type="match status" value="1"/>
</dbReference>
<dbReference type="InParanoid" id="A0A200QHH0"/>
<protein>
    <submittedName>
        <fullName evidence="3">Tudor domain</fullName>
    </submittedName>
</protein>
<evidence type="ECO:0000313" key="4">
    <source>
        <dbReference type="Proteomes" id="UP000195402"/>
    </source>
</evidence>
<keyword evidence="4" id="KW-1185">Reference proteome</keyword>
<dbReference type="STRING" id="56857.A0A200QHH0"/>
<dbReference type="InterPro" id="IPR002999">
    <property type="entry name" value="Tudor"/>
</dbReference>
<dbReference type="Gene3D" id="2.30.30.140">
    <property type="match status" value="1"/>
</dbReference>
<dbReference type="CDD" id="cd20401">
    <property type="entry name" value="Tudor_AtPTM-like"/>
    <property type="match status" value="1"/>
</dbReference>
<dbReference type="AlphaFoldDB" id="A0A200QHH0"/>
<evidence type="ECO:0000313" key="3">
    <source>
        <dbReference type="EMBL" id="OVA09958.1"/>
    </source>
</evidence>
<dbReference type="PANTHER" id="PTHR37384">
    <property type="entry name" value="OS01G0835600 PROTEIN"/>
    <property type="match status" value="1"/>
</dbReference>